<evidence type="ECO:0000313" key="2">
    <source>
        <dbReference type="EMBL" id="MBB5173811.1"/>
    </source>
</evidence>
<keyword evidence="3" id="KW-1185">Reference proteome</keyword>
<keyword evidence="1" id="KW-0812">Transmembrane</keyword>
<feature type="transmembrane region" description="Helical" evidence="1">
    <location>
        <begin position="149"/>
        <end position="168"/>
    </location>
</feature>
<name>A0A840QR62_9BACI</name>
<feature type="transmembrane region" description="Helical" evidence="1">
    <location>
        <begin position="174"/>
        <end position="191"/>
    </location>
</feature>
<keyword evidence="1" id="KW-1133">Transmembrane helix</keyword>
<dbReference type="Pfam" id="PF19700">
    <property type="entry name" value="DUF6198"/>
    <property type="match status" value="1"/>
</dbReference>
<dbReference type="RefSeq" id="WP_184664250.1">
    <property type="nucleotide sequence ID" value="NZ_JACHHB010000008.1"/>
</dbReference>
<gene>
    <name evidence="2" type="ORF">HNQ41_002001</name>
</gene>
<evidence type="ECO:0008006" key="4">
    <source>
        <dbReference type="Google" id="ProtNLM"/>
    </source>
</evidence>
<sequence>MNTWILRSIVYTAGLIILSFGVSLLITADLGVGPWDALFVGLSTTIGLTAGSWIFIIGIMLIIINAFLLERKPDLPAVATIFLLGLLLDFWLLFVFSNVTLSSFSLQLFLLFSGVMLMAVGISLYLQAGFAKNPIDNLMIAFQYRTGKSLNVSKTILEFIALTAAFIFSGPIGLGTLIIAFSIGPLIQVFYPPFEKRFCFS</sequence>
<keyword evidence="1" id="KW-0472">Membrane</keyword>
<dbReference type="PANTHER" id="PTHR40078">
    <property type="entry name" value="INTEGRAL MEMBRANE PROTEIN-RELATED"/>
    <property type="match status" value="1"/>
</dbReference>
<proteinExistence type="predicted"/>
<dbReference type="InterPro" id="IPR038750">
    <property type="entry name" value="YczE/YyaS-like"/>
</dbReference>
<protein>
    <recommendedName>
        <fullName evidence="4">YitT family protein</fullName>
    </recommendedName>
</protein>
<evidence type="ECO:0000256" key="1">
    <source>
        <dbReference type="SAM" id="Phobius"/>
    </source>
</evidence>
<organism evidence="2 3">
    <name type="scientific">Texcoconibacillus texcoconensis</name>
    <dbReference type="NCBI Taxonomy" id="1095777"/>
    <lineage>
        <taxon>Bacteria</taxon>
        <taxon>Bacillati</taxon>
        <taxon>Bacillota</taxon>
        <taxon>Bacilli</taxon>
        <taxon>Bacillales</taxon>
        <taxon>Bacillaceae</taxon>
        <taxon>Texcoconibacillus</taxon>
    </lineage>
</organism>
<dbReference type="EMBL" id="JACHHB010000008">
    <property type="protein sequence ID" value="MBB5173811.1"/>
    <property type="molecule type" value="Genomic_DNA"/>
</dbReference>
<comment type="caution">
    <text evidence="2">The sequence shown here is derived from an EMBL/GenBank/DDBJ whole genome shotgun (WGS) entry which is preliminary data.</text>
</comment>
<dbReference type="AlphaFoldDB" id="A0A840QR62"/>
<feature type="transmembrane region" description="Helical" evidence="1">
    <location>
        <begin position="9"/>
        <end position="26"/>
    </location>
</feature>
<dbReference type="Proteomes" id="UP000551878">
    <property type="component" value="Unassembled WGS sequence"/>
</dbReference>
<feature type="transmembrane region" description="Helical" evidence="1">
    <location>
        <begin position="108"/>
        <end position="128"/>
    </location>
</feature>
<accession>A0A840QR62</accession>
<feature type="transmembrane region" description="Helical" evidence="1">
    <location>
        <begin position="46"/>
        <end position="68"/>
    </location>
</feature>
<dbReference type="PANTHER" id="PTHR40078:SF1">
    <property type="entry name" value="INTEGRAL MEMBRANE PROTEIN"/>
    <property type="match status" value="1"/>
</dbReference>
<evidence type="ECO:0000313" key="3">
    <source>
        <dbReference type="Proteomes" id="UP000551878"/>
    </source>
</evidence>
<feature type="transmembrane region" description="Helical" evidence="1">
    <location>
        <begin position="75"/>
        <end position="96"/>
    </location>
</feature>
<reference evidence="2 3" key="1">
    <citation type="submission" date="2020-08" db="EMBL/GenBank/DDBJ databases">
        <title>Genomic Encyclopedia of Type Strains, Phase IV (KMG-IV): sequencing the most valuable type-strain genomes for metagenomic binning, comparative biology and taxonomic classification.</title>
        <authorList>
            <person name="Goeker M."/>
        </authorList>
    </citation>
    <scope>NUCLEOTIDE SEQUENCE [LARGE SCALE GENOMIC DNA]</scope>
    <source>
        <strain evidence="2 3">DSM 24696</strain>
    </source>
</reference>